<reference evidence="3 4" key="1">
    <citation type="journal article" date="2011" name="J. Gen. Appl. Microbiol.">
        <title>Draft genome sequencing of the enigmatic basidiomycete Mixia osmundae.</title>
        <authorList>
            <person name="Nishida H."/>
            <person name="Nagatsuka Y."/>
            <person name="Sugiyama J."/>
        </authorList>
    </citation>
    <scope>NUCLEOTIDE SEQUENCE [LARGE SCALE GENOMIC DNA]</scope>
    <source>
        <strain evidence="4">CBS 9802 / IAM 14324 / JCM 22182 / KY 12970</strain>
    </source>
</reference>
<feature type="domain" description="NADH:ubiquinone oxidoreductase intermediate-associated protein 30" evidence="2">
    <location>
        <begin position="9"/>
        <end position="181"/>
    </location>
</feature>
<keyword evidence="4" id="KW-1185">Reference proteome</keyword>
<gene>
    <name evidence="3" type="primary">Mo02412</name>
    <name evidence="3" type="ORF">E5Q_02412</name>
</gene>
<dbReference type="AlphaFoldDB" id="G7DYU5"/>
<dbReference type="RefSeq" id="XP_014570228.1">
    <property type="nucleotide sequence ID" value="XM_014714742.1"/>
</dbReference>
<accession>G7DYU5</accession>
<protein>
    <recommendedName>
        <fullName evidence="2">NADH:ubiquinone oxidoreductase intermediate-associated protein 30 domain-containing protein</fullName>
    </recommendedName>
</protein>
<dbReference type="InParanoid" id="G7DYU5"/>
<dbReference type="PANTHER" id="PTHR13194:SF19">
    <property type="entry name" value="NAD(P)-BINDING ROSSMANN-FOLD SUPERFAMILY PROTEIN"/>
    <property type="match status" value="1"/>
</dbReference>
<dbReference type="EMBL" id="BABT02000062">
    <property type="protein sequence ID" value="GAA95755.1"/>
    <property type="molecule type" value="Genomic_DNA"/>
</dbReference>
<sequence>MLTSSKVIFGAPWSARGWSAVDDRVRGGSSISHLDPIDDGRRARFWGTLDTKTLGGAGFASQSYLGRLRLARSSYAGLEVRYAASTAKEGQPTRFVITLKQTEPEKRSDGRIESRTSYEYRFDAASTSSSTVTKLALWSDFEPTYRGRAQPDAPALDPAQIRELSVMCRSDFARQEGDFELFLISISAVSDRANSDSEKAASSGWTTRLWVWLRAWYDYLLVRRPRDGHVKL</sequence>
<dbReference type="Proteomes" id="UP000009131">
    <property type="component" value="Unassembled WGS sequence"/>
</dbReference>
<dbReference type="InterPro" id="IPR039131">
    <property type="entry name" value="NDUFAF1"/>
</dbReference>
<evidence type="ECO:0000313" key="4">
    <source>
        <dbReference type="Proteomes" id="UP000009131"/>
    </source>
</evidence>
<dbReference type="Pfam" id="PF08547">
    <property type="entry name" value="CIA30"/>
    <property type="match status" value="1"/>
</dbReference>
<dbReference type="SUPFAM" id="SSF49785">
    <property type="entry name" value="Galactose-binding domain-like"/>
    <property type="match status" value="1"/>
</dbReference>
<dbReference type="OrthoDB" id="426386at2759"/>
<evidence type="ECO:0000259" key="2">
    <source>
        <dbReference type="Pfam" id="PF08547"/>
    </source>
</evidence>
<dbReference type="STRING" id="764103.G7DYU5"/>
<dbReference type="InterPro" id="IPR013857">
    <property type="entry name" value="NADH-UbQ_OxRdtase-assoc_prot30"/>
</dbReference>
<evidence type="ECO:0000313" key="3">
    <source>
        <dbReference type="EMBL" id="GAA95755.1"/>
    </source>
</evidence>
<dbReference type="InterPro" id="IPR008979">
    <property type="entry name" value="Galactose-bd-like_sf"/>
</dbReference>
<proteinExistence type="inferred from homology"/>
<comment type="similarity">
    <text evidence="1">Belongs to the CIA30 family.</text>
</comment>
<dbReference type="eggNOG" id="ENOG502S6DA">
    <property type="taxonomic scope" value="Eukaryota"/>
</dbReference>
<name>G7DYU5_MIXOS</name>
<dbReference type="HOGENOM" id="CLU_059028_3_1_1"/>
<dbReference type="GO" id="GO:0010257">
    <property type="term" value="P:NADH dehydrogenase complex assembly"/>
    <property type="evidence" value="ECO:0007669"/>
    <property type="project" value="TreeGrafter"/>
</dbReference>
<dbReference type="GO" id="GO:0051082">
    <property type="term" value="F:unfolded protein binding"/>
    <property type="evidence" value="ECO:0007669"/>
    <property type="project" value="TreeGrafter"/>
</dbReference>
<evidence type="ECO:0000256" key="1">
    <source>
        <dbReference type="ARBA" id="ARBA00007884"/>
    </source>
</evidence>
<reference evidence="3 4" key="2">
    <citation type="journal article" date="2012" name="Open Biol.">
        <title>Characteristics of nucleosomes and linker DNA regions on the genome of the basidiomycete Mixia osmundae revealed by mono- and dinucleosome mapping.</title>
        <authorList>
            <person name="Nishida H."/>
            <person name="Kondo S."/>
            <person name="Matsumoto T."/>
            <person name="Suzuki Y."/>
            <person name="Yoshikawa H."/>
            <person name="Taylor T.D."/>
            <person name="Sugiyama J."/>
        </authorList>
    </citation>
    <scope>NUCLEOTIDE SEQUENCE [LARGE SCALE GENOMIC DNA]</scope>
    <source>
        <strain evidence="4">CBS 9802 / IAM 14324 / JCM 22182 / KY 12970</strain>
    </source>
</reference>
<dbReference type="OMA" id="IMVRSFF"/>
<organism evidence="3 4">
    <name type="scientific">Mixia osmundae (strain CBS 9802 / IAM 14324 / JCM 22182 / KY 12970)</name>
    <dbReference type="NCBI Taxonomy" id="764103"/>
    <lineage>
        <taxon>Eukaryota</taxon>
        <taxon>Fungi</taxon>
        <taxon>Dikarya</taxon>
        <taxon>Basidiomycota</taxon>
        <taxon>Pucciniomycotina</taxon>
        <taxon>Mixiomycetes</taxon>
        <taxon>Mixiales</taxon>
        <taxon>Mixiaceae</taxon>
        <taxon>Mixia</taxon>
    </lineage>
</organism>
<dbReference type="PANTHER" id="PTHR13194">
    <property type="entry name" value="COMPLEX I INTERMEDIATE-ASSOCIATED PROTEIN 30"/>
    <property type="match status" value="1"/>
</dbReference>
<comment type="caution">
    <text evidence="3">The sequence shown here is derived from an EMBL/GenBank/DDBJ whole genome shotgun (WGS) entry which is preliminary data.</text>
</comment>